<dbReference type="EMBL" id="CATQJL010000305">
    <property type="protein sequence ID" value="CAJ0602993.1"/>
    <property type="molecule type" value="Genomic_DNA"/>
</dbReference>
<dbReference type="GO" id="GO:0016020">
    <property type="term" value="C:membrane"/>
    <property type="evidence" value="ECO:0007669"/>
    <property type="project" value="TreeGrafter"/>
</dbReference>
<evidence type="ECO:0000313" key="3">
    <source>
        <dbReference type="Proteomes" id="UP001176961"/>
    </source>
</evidence>
<sequence length="202" mass="22418">MIPRPMVGRAFELKIQRKWALSPQPLLASHSCPHIDDYIRTHNDEGHRGFVDLLDHFIAGTSGSSFPSYLSLAAVTMGLGYSSNSTNGKVTPLVDPLNQTVKQKDGSRITAYLKDGKLQTYLYEDVLTLYQGVRRGARVSNNGPMLGHRVKQADGSEPYVWLHYSEVLGRAEDVSVAFRELGIPVGNDTHIGIYSKNRPEVH</sequence>
<dbReference type="SUPFAM" id="SSF56801">
    <property type="entry name" value="Acetyl-CoA synthetase-like"/>
    <property type="match status" value="1"/>
</dbReference>
<organism evidence="2 3">
    <name type="scientific">Cylicocyclus nassatus</name>
    <name type="common">Nematode worm</name>
    <dbReference type="NCBI Taxonomy" id="53992"/>
    <lineage>
        <taxon>Eukaryota</taxon>
        <taxon>Metazoa</taxon>
        <taxon>Ecdysozoa</taxon>
        <taxon>Nematoda</taxon>
        <taxon>Chromadorea</taxon>
        <taxon>Rhabditida</taxon>
        <taxon>Rhabditina</taxon>
        <taxon>Rhabditomorpha</taxon>
        <taxon>Strongyloidea</taxon>
        <taxon>Strongylidae</taxon>
        <taxon>Cylicocyclus</taxon>
    </lineage>
</organism>
<evidence type="ECO:0008006" key="4">
    <source>
        <dbReference type="Google" id="ProtNLM"/>
    </source>
</evidence>
<gene>
    <name evidence="2" type="ORF">CYNAS_LOCUS14976</name>
</gene>
<accession>A0AA36H3Q0</accession>
<evidence type="ECO:0000256" key="1">
    <source>
        <dbReference type="ARBA" id="ARBA00022598"/>
    </source>
</evidence>
<evidence type="ECO:0000313" key="2">
    <source>
        <dbReference type="EMBL" id="CAJ0602993.1"/>
    </source>
</evidence>
<dbReference type="GO" id="GO:0005783">
    <property type="term" value="C:endoplasmic reticulum"/>
    <property type="evidence" value="ECO:0007669"/>
    <property type="project" value="TreeGrafter"/>
</dbReference>
<proteinExistence type="predicted"/>
<dbReference type="PANTHER" id="PTHR43272">
    <property type="entry name" value="LONG-CHAIN-FATTY-ACID--COA LIGASE"/>
    <property type="match status" value="1"/>
</dbReference>
<comment type="caution">
    <text evidence="2">The sequence shown here is derived from an EMBL/GenBank/DDBJ whole genome shotgun (WGS) entry which is preliminary data.</text>
</comment>
<keyword evidence="3" id="KW-1185">Reference proteome</keyword>
<dbReference type="AlphaFoldDB" id="A0AA36H3Q0"/>
<dbReference type="Proteomes" id="UP001176961">
    <property type="component" value="Unassembled WGS sequence"/>
</dbReference>
<protein>
    <recommendedName>
        <fullName evidence="4">AMP-dependent synthetase/ligase domain-containing protein</fullName>
    </recommendedName>
</protein>
<keyword evidence="1" id="KW-0436">Ligase</keyword>
<dbReference type="PANTHER" id="PTHR43272:SF107">
    <property type="entry name" value="LONG-CHAIN-FATTY-ACID--COA LIGASE 5"/>
    <property type="match status" value="1"/>
</dbReference>
<dbReference type="GO" id="GO:0004467">
    <property type="term" value="F:long-chain fatty acid-CoA ligase activity"/>
    <property type="evidence" value="ECO:0007669"/>
    <property type="project" value="TreeGrafter"/>
</dbReference>
<reference evidence="2" key="1">
    <citation type="submission" date="2023-07" db="EMBL/GenBank/DDBJ databases">
        <authorList>
            <consortium name="CYATHOMIX"/>
        </authorList>
    </citation>
    <scope>NUCLEOTIDE SEQUENCE</scope>
    <source>
        <strain evidence="2">N/A</strain>
    </source>
</reference>
<name>A0AA36H3Q0_CYLNA</name>